<dbReference type="RefSeq" id="WP_209885242.1">
    <property type="nucleotide sequence ID" value="NZ_JAGGMR010000001.1"/>
</dbReference>
<protein>
    <submittedName>
        <fullName evidence="2">Uncharacterized protein HemX</fullName>
    </submittedName>
</protein>
<dbReference type="EMBL" id="JAGGMR010000001">
    <property type="protein sequence ID" value="MBP2188174.1"/>
    <property type="molecule type" value="Genomic_DNA"/>
</dbReference>
<evidence type="ECO:0000313" key="3">
    <source>
        <dbReference type="Proteomes" id="UP001519325"/>
    </source>
</evidence>
<comment type="caution">
    <text evidence="2">The sequence shown here is derived from an EMBL/GenBank/DDBJ whole genome shotgun (WGS) entry which is preliminary data.</text>
</comment>
<dbReference type="Proteomes" id="UP001519325">
    <property type="component" value="Unassembled WGS sequence"/>
</dbReference>
<keyword evidence="1" id="KW-0472">Membrane</keyword>
<name>A0ABS4Q915_9NOCA</name>
<keyword evidence="3" id="KW-1185">Reference proteome</keyword>
<sequence length="74" mass="7984">MYLDLLTNATLLDHAVWANPDTLLASDTYTQAMELAAKKKKKGGGGLIFGLICLLVVVAIAVGGYLLYKRSKKN</sequence>
<proteinExistence type="predicted"/>
<organism evidence="2 3">
    <name type="scientific">Nocardia goodfellowii</name>
    <dbReference type="NCBI Taxonomy" id="882446"/>
    <lineage>
        <taxon>Bacteria</taxon>
        <taxon>Bacillati</taxon>
        <taxon>Actinomycetota</taxon>
        <taxon>Actinomycetes</taxon>
        <taxon>Mycobacteriales</taxon>
        <taxon>Nocardiaceae</taxon>
        <taxon>Nocardia</taxon>
    </lineage>
</organism>
<evidence type="ECO:0000256" key="1">
    <source>
        <dbReference type="SAM" id="Phobius"/>
    </source>
</evidence>
<reference evidence="2 3" key="1">
    <citation type="submission" date="2021-03" db="EMBL/GenBank/DDBJ databases">
        <title>Sequencing the genomes of 1000 actinobacteria strains.</title>
        <authorList>
            <person name="Klenk H.-P."/>
        </authorList>
    </citation>
    <scope>NUCLEOTIDE SEQUENCE [LARGE SCALE GENOMIC DNA]</scope>
    <source>
        <strain evidence="2 3">DSM 45516</strain>
    </source>
</reference>
<feature type="transmembrane region" description="Helical" evidence="1">
    <location>
        <begin position="47"/>
        <end position="68"/>
    </location>
</feature>
<keyword evidence="1" id="KW-0812">Transmembrane</keyword>
<gene>
    <name evidence="2" type="ORF">BJ987_001075</name>
</gene>
<evidence type="ECO:0000313" key="2">
    <source>
        <dbReference type="EMBL" id="MBP2188174.1"/>
    </source>
</evidence>
<keyword evidence="1" id="KW-1133">Transmembrane helix</keyword>
<accession>A0ABS4Q915</accession>